<dbReference type="InterPro" id="IPR003829">
    <property type="entry name" value="Pirin_N_dom"/>
</dbReference>
<dbReference type="CDD" id="cd02247">
    <property type="entry name" value="cupin_pirin_C"/>
    <property type="match status" value="1"/>
</dbReference>
<dbReference type="InterPro" id="IPR012093">
    <property type="entry name" value="Pirin"/>
</dbReference>
<feature type="domain" description="Pirin N-terminal" evidence="3">
    <location>
        <begin position="24"/>
        <end position="131"/>
    </location>
</feature>
<reference evidence="5 6" key="1">
    <citation type="journal article" date="2021" name="Sci. Rep.">
        <title>The distribution of antibiotic resistance genes in chicken gut microbiota commensals.</title>
        <authorList>
            <person name="Juricova H."/>
            <person name="Matiasovicova J."/>
            <person name="Kubasova T."/>
            <person name="Cejkova D."/>
            <person name="Rychlik I."/>
        </authorList>
    </citation>
    <scope>NUCLEOTIDE SEQUENCE [LARGE SCALE GENOMIC DNA]</scope>
    <source>
        <strain evidence="5 6">An435</strain>
    </source>
</reference>
<sequence length="293" mass="33028">MKKFRTIEKIFRGPDFHMVGDGFRVSQYLPVGIGDMKRLSPFVLLDYHEPHYYEPSSSIRGVGAHPHRGFETVTIAYDGKVEHHDNKGNHGIIGPGDVQWMTAASGILHKEYHETEFSKNGGILHMIQLWVNLPKDKKMIEPKYQTLLKSDMGILKLDNNQGEISIISGEINGVKGPAQTFTDINIYNVTLNNNGRVLLNEPSNFNTGILVLKGEIKINEENIGKESDFILFNNVEGSISIESITKDTLFIVLSGEPINEPIVSHGPFVMNTMEEIYQAYEDFENNKFGTEKF</sequence>
<evidence type="ECO:0000256" key="2">
    <source>
        <dbReference type="RuleBase" id="RU003457"/>
    </source>
</evidence>
<evidence type="ECO:0000313" key="6">
    <source>
        <dbReference type="Proteomes" id="UP000767334"/>
    </source>
</evidence>
<evidence type="ECO:0000256" key="1">
    <source>
        <dbReference type="ARBA" id="ARBA00008416"/>
    </source>
</evidence>
<evidence type="ECO:0000259" key="4">
    <source>
        <dbReference type="Pfam" id="PF05726"/>
    </source>
</evidence>
<dbReference type="PANTHER" id="PTHR43594">
    <property type="entry name" value="QUERCETIN 2,3-DIOXYGENASE"/>
    <property type="match status" value="1"/>
</dbReference>
<keyword evidence="6" id="KW-1185">Reference proteome</keyword>
<dbReference type="RefSeq" id="WP_148321248.1">
    <property type="nucleotide sequence ID" value="NZ_JACJLL010000012.1"/>
</dbReference>
<dbReference type="PIRSF" id="PIRSF006232">
    <property type="entry name" value="Pirin"/>
    <property type="match status" value="1"/>
</dbReference>
<dbReference type="Gene3D" id="2.60.120.10">
    <property type="entry name" value="Jelly Rolls"/>
    <property type="match status" value="2"/>
</dbReference>
<protein>
    <submittedName>
        <fullName evidence="5">Pirin family protein</fullName>
    </submittedName>
</protein>
<organism evidence="5 6">
    <name type="scientific">Clostridium saudiense</name>
    <dbReference type="NCBI Taxonomy" id="1414720"/>
    <lineage>
        <taxon>Bacteria</taxon>
        <taxon>Bacillati</taxon>
        <taxon>Bacillota</taxon>
        <taxon>Clostridia</taxon>
        <taxon>Eubacteriales</taxon>
        <taxon>Clostridiaceae</taxon>
        <taxon>Clostridium</taxon>
    </lineage>
</organism>
<dbReference type="InterPro" id="IPR008778">
    <property type="entry name" value="Pirin_C_dom"/>
</dbReference>
<dbReference type="Proteomes" id="UP000767334">
    <property type="component" value="Unassembled WGS sequence"/>
</dbReference>
<gene>
    <name evidence="5" type="ORF">H6A19_03440</name>
</gene>
<evidence type="ECO:0000313" key="5">
    <source>
        <dbReference type="EMBL" id="MBM6818404.1"/>
    </source>
</evidence>
<comment type="similarity">
    <text evidence="1 2">Belongs to the pirin family.</text>
</comment>
<dbReference type="EMBL" id="JACJLL010000012">
    <property type="protein sequence ID" value="MBM6818404.1"/>
    <property type="molecule type" value="Genomic_DNA"/>
</dbReference>
<dbReference type="SUPFAM" id="SSF51182">
    <property type="entry name" value="RmlC-like cupins"/>
    <property type="match status" value="1"/>
</dbReference>
<evidence type="ECO:0000259" key="3">
    <source>
        <dbReference type="Pfam" id="PF02678"/>
    </source>
</evidence>
<dbReference type="CDD" id="cd02909">
    <property type="entry name" value="cupin_pirin_N"/>
    <property type="match status" value="1"/>
</dbReference>
<name>A0ABS2FDC0_9CLOT</name>
<dbReference type="InterPro" id="IPR053186">
    <property type="entry name" value="QDO-related"/>
</dbReference>
<dbReference type="PANTHER" id="PTHR43594:SF1">
    <property type="entry name" value="QUERCETIN 2,3-DIOXYGENASE PA2418-RELATED"/>
    <property type="match status" value="1"/>
</dbReference>
<dbReference type="InterPro" id="IPR014710">
    <property type="entry name" value="RmlC-like_jellyroll"/>
</dbReference>
<dbReference type="InterPro" id="IPR011051">
    <property type="entry name" value="RmlC_Cupin_sf"/>
</dbReference>
<accession>A0ABS2FDC0</accession>
<dbReference type="Pfam" id="PF05726">
    <property type="entry name" value="Pirin_C"/>
    <property type="match status" value="1"/>
</dbReference>
<proteinExistence type="inferred from homology"/>
<dbReference type="Pfam" id="PF02678">
    <property type="entry name" value="Pirin"/>
    <property type="match status" value="1"/>
</dbReference>
<comment type="caution">
    <text evidence="5">The sequence shown here is derived from an EMBL/GenBank/DDBJ whole genome shotgun (WGS) entry which is preliminary data.</text>
</comment>
<feature type="domain" description="Pirin C-terminal" evidence="4">
    <location>
        <begin position="187"/>
        <end position="289"/>
    </location>
</feature>